<feature type="region of interest" description="Disordered" evidence="2">
    <location>
        <begin position="1"/>
        <end position="24"/>
    </location>
</feature>
<evidence type="ECO:0000256" key="1">
    <source>
        <dbReference type="SAM" id="Coils"/>
    </source>
</evidence>
<feature type="region of interest" description="Disordered" evidence="2">
    <location>
        <begin position="598"/>
        <end position="647"/>
    </location>
</feature>
<evidence type="ECO:0000256" key="2">
    <source>
        <dbReference type="SAM" id="MobiDB-lite"/>
    </source>
</evidence>
<evidence type="ECO:0000313" key="3">
    <source>
        <dbReference type="EMBL" id="PRW33759.1"/>
    </source>
</evidence>
<feature type="compositionally biased region" description="Basic and acidic residues" evidence="2">
    <location>
        <begin position="743"/>
        <end position="760"/>
    </location>
</feature>
<sequence>MATSRPTAPLDAAGRPGSSPAAQSIRSLTQLLEDDWHTPLGTVMTGRPGTLRGSLAPPTAGAPTVQQAARGAEAHLQGLLAAKDSEAALLRQQLQQLTADFKFNLKLLEERDAELERLEKELANQREADAAHNTGLAEARRLAAEREAALREKEARVLALEERQKQLVELCERQVSEARAARDEEAARCCQEVAAAASDAARQKAEIIAGYERQVTAATAAEREARQRATALAEENEHVRSSLQRAEARVAEQELAMQRMVAQFEGALATLQQLEAQYDSLAADAGAADRLRAARIAELEAEVEGLRASRAGLQQERDGAVARLEAAAAAAEAEATQAKQQYHCAMMDAAELTEALSAARSEAHQQRQRAETAEAAAAVARASAAAAQQAAERESSAHARTQGLLEAARLHHEAARRDGAEQEALAAQLREAAAVLEAERNDLAKVAEAAEAKVRAAEERAALLAEQVEQEGALRAQLLEEREAELTARWEHALEAAQGERATLQQALDLANRQLAAAHRDMETLRLQVQHLRLGGGSAPAAPYAGSTHSDGGSGYGGGRKLAGAADSIADEDGSVQETASLAGSRDVFVDLHEPLQHHQQHVASPQRGYGDRQQQQQQQQQQQGSRGGGSTTAGPSAAPAASAYQQQLHQHIDTLASKLSNFQRAVEEARQVGQQASQQLAESRSMLPAELQRRQAAVADAQLQAVPAAERQQFEAERQRLDRQLAEQQRLLAEREAELRRMQQAEEEAQRREEEEQRRRLQQQEQQEREWEQQRRRREAGLAAAAVPPSLLGAGGYQSFQPSSQASPAAGSSLGQLPGGRPVTASSYSQQRRSVLEAKAYLRQVAEMGGKAAGTGSS</sequence>
<dbReference type="Proteomes" id="UP000239899">
    <property type="component" value="Unassembled WGS sequence"/>
</dbReference>
<feature type="coiled-coil region" evidence="1">
    <location>
        <begin position="229"/>
        <end position="376"/>
    </location>
</feature>
<feature type="compositionally biased region" description="Low complexity" evidence="2">
    <location>
        <begin position="782"/>
        <end position="817"/>
    </location>
</feature>
<feature type="coiled-coil region" evidence="1">
    <location>
        <begin position="494"/>
        <end position="528"/>
    </location>
</feature>
<feature type="compositionally biased region" description="Low complexity" evidence="2">
    <location>
        <begin position="540"/>
        <end position="551"/>
    </location>
</feature>
<feature type="region of interest" description="Disordered" evidence="2">
    <location>
        <begin position="540"/>
        <end position="559"/>
    </location>
</feature>
<keyword evidence="4" id="KW-1185">Reference proteome</keyword>
<protein>
    <submittedName>
        <fullName evidence="3">Uncharacterized protein</fullName>
    </submittedName>
</protein>
<evidence type="ECO:0000313" key="4">
    <source>
        <dbReference type="Proteomes" id="UP000239899"/>
    </source>
</evidence>
<dbReference type="STRING" id="3076.A0A2P6THK1"/>
<dbReference type="AlphaFoldDB" id="A0A2P6THK1"/>
<feature type="compositionally biased region" description="Low complexity" evidence="2">
    <location>
        <begin position="633"/>
        <end position="647"/>
    </location>
</feature>
<feature type="region of interest" description="Disordered" evidence="2">
    <location>
        <begin position="743"/>
        <end position="832"/>
    </location>
</feature>
<comment type="caution">
    <text evidence="3">The sequence shown here is derived from an EMBL/GenBank/DDBJ whole genome shotgun (WGS) entry which is preliminary data.</text>
</comment>
<gene>
    <name evidence="3" type="ORF">C2E21_7472</name>
</gene>
<keyword evidence="1" id="KW-0175">Coiled coil</keyword>
<organism evidence="3 4">
    <name type="scientific">Chlorella sorokiniana</name>
    <name type="common">Freshwater green alga</name>
    <dbReference type="NCBI Taxonomy" id="3076"/>
    <lineage>
        <taxon>Eukaryota</taxon>
        <taxon>Viridiplantae</taxon>
        <taxon>Chlorophyta</taxon>
        <taxon>core chlorophytes</taxon>
        <taxon>Trebouxiophyceae</taxon>
        <taxon>Chlorellales</taxon>
        <taxon>Chlorellaceae</taxon>
        <taxon>Chlorella clade</taxon>
        <taxon>Chlorella</taxon>
    </lineage>
</organism>
<name>A0A2P6THK1_CHLSO</name>
<feature type="compositionally biased region" description="Low complexity" evidence="2">
    <location>
        <begin position="607"/>
        <end position="625"/>
    </location>
</feature>
<feature type="region of interest" description="Disordered" evidence="2">
    <location>
        <begin position="39"/>
        <end position="61"/>
    </location>
</feature>
<accession>A0A2P6THK1</accession>
<dbReference type="OrthoDB" id="515494at2759"/>
<proteinExistence type="predicted"/>
<dbReference type="EMBL" id="LHPG02000015">
    <property type="protein sequence ID" value="PRW33759.1"/>
    <property type="molecule type" value="Genomic_DNA"/>
</dbReference>
<reference evidence="3 4" key="1">
    <citation type="journal article" date="2018" name="Plant J.">
        <title>Genome sequences of Chlorella sorokiniana UTEX 1602 and Micractinium conductrix SAG 241.80: implications to maltose excretion by a green alga.</title>
        <authorList>
            <person name="Arriola M.B."/>
            <person name="Velmurugan N."/>
            <person name="Zhang Y."/>
            <person name="Plunkett M.H."/>
            <person name="Hondzo H."/>
            <person name="Barney B.M."/>
        </authorList>
    </citation>
    <scope>NUCLEOTIDE SEQUENCE [LARGE SCALE GENOMIC DNA]</scope>
    <source>
        <strain evidence="4">UTEX 1602</strain>
    </source>
</reference>
<feature type="coiled-coil region" evidence="1">
    <location>
        <begin position="419"/>
        <end position="467"/>
    </location>
</feature>
<feature type="coiled-coil region" evidence="1">
    <location>
        <begin position="80"/>
        <end position="170"/>
    </location>
</feature>